<name>A0ABN1U132_9ACTN</name>
<dbReference type="Gene3D" id="1.25.40.10">
    <property type="entry name" value="Tetratricopeptide repeat domain"/>
    <property type="match status" value="1"/>
</dbReference>
<dbReference type="SUPFAM" id="SSF48452">
    <property type="entry name" value="TPR-like"/>
    <property type="match status" value="1"/>
</dbReference>
<dbReference type="PANTHER" id="PTHR43630">
    <property type="entry name" value="POLY-BETA-1,6-N-ACETYL-D-GLUCOSAMINE SYNTHASE"/>
    <property type="match status" value="1"/>
</dbReference>
<dbReference type="Pfam" id="PF00535">
    <property type="entry name" value="Glycos_transf_2"/>
    <property type="match status" value="1"/>
</dbReference>
<dbReference type="InterPro" id="IPR029044">
    <property type="entry name" value="Nucleotide-diphossugar_trans"/>
</dbReference>
<dbReference type="Proteomes" id="UP001501581">
    <property type="component" value="Unassembled WGS sequence"/>
</dbReference>
<sequence length="359" mass="40254">MPGIGLHMIVKNEAHVIERCLRSVLPLIDWWVVSDTGSQDGTQEIVRQVLGDLPGELIERPWISFGHNRQQALDAARALPASAPGDYALWIDADEVLTDLPDAFPELGADGYYLPVEFADVHYSRLAMVRLDRPWSWQGAIHEYLDLPAARTEHLAAPRYFVRKEGARSLDPDTYRKDAAVIQAELRRTPEDPRLQFYLAQSWRDAGDDERALAAYRVRAENPAGWDQETYCARYEAALCLERLGRPAREAVEMHLGAYAVAPNRAEALVQAARLERQEGRFAVALLYAREAARLPHPGGGALFVDATTYAWRALDELAVNCWWTGHKAEGEVAARQALAANPTDQRLQANLAWFTDHP</sequence>
<keyword evidence="3" id="KW-1185">Reference proteome</keyword>
<evidence type="ECO:0000259" key="1">
    <source>
        <dbReference type="Pfam" id="PF00535"/>
    </source>
</evidence>
<dbReference type="EMBL" id="BAAALG010000013">
    <property type="protein sequence ID" value="GAA1112013.1"/>
    <property type="molecule type" value="Genomic_DNA"/>
</dbReference>
<proteinExistence type="predicted"/>
<dbReference type="RefSeq" id="WP_343996348.1">
    <property type="nucleotide sequence ID" value="NZ_BAAALG010000013.1"/>
</dbReference>
<dbReference type="PANTHER" id="PTHR43630:SF2">
    <property type="entry name" value="GLYCOSYLTRANSFERASE"/>
    <property type="match status" value="1"/>
</dbReference>
<organism evidence="2 3">
    <name type="scientific">Nocardioides dubius</name>
    <dbReference type="NCBI Taxonomy" id="317019"/>
    <lineage>
        <taxon>Bacteria</taxon>
        <taxon>Bacillati</taxon>
        <taxon>Actinomycetota</taxon>
        <taxon>Actinomycetes</taxon>
        <taxon>Propionibacteriales</taxon>
        <taxon>Nocardioidaceae</taxon>
        <taxon>Nocardioides</taxon>
    </lineage>
</organism>
<feature type="domain" description="Glycosyltransferase 2-like" evidence="1">
    <location>
        <begin position="8"/>
        <end position="109"/>
    </location>
</feature>
<evidence type="ECO:0000313" key="3">
    <source>
        <dbReference type="Proteomes" id="UP001501581"/>
    </source>
</evidence>
<protein>
    <submittedName>
        <fullName evidence="2">Glycosyltransferase family 2 protein</fullName>
    </submittedName>
</protein>
<evidence type="ECO:0000313" key="2">
    <source>
        <dbReference type="EMBL" id="GAA1112013.1"/>
    </source>
</evidence>
<accession>A0ABN1U132</accession>
<gene>
    <name evidence="2" type="ORF">GCM10009668_36880</name>
</gene>
<dbReference type="InterPro" id="IPR001173">
    <property type="entry name" value="Glyco_trans_2-like"/>
</dbReference>
<reference evidence="2 3" key="1">
    <citation type="journal article" date="2019" name="Int. J. Syst. Evol. Microbiol.">
        <title>The Global Catalogue of Microorganisms (GCM) 10K type strain sequencing project: providing services to taxonomists for standard genome sequencing and annotation.</title>
        <authorList>
            <consortium name="The Broad Institute Genomics Platform"/>
            <consortium name="The Broad Institute Genome Sequencing Center for Infectious Disease"/>
            <person name="Wu L."/>
            <person name="Ma J."/>
        </authorList>
    </citation>
    <scope>NUCLEOTIDE SEQUENCE [LARGE SCALE GENOMIC DNA]</scope>
    <source>
        <strain evidence="2 3">JCM 13008</strain>
    </source>
</reference>
<dbReference type="Gene3D" id="3.90.550.10">
    <property type="entry name" value="Spore Coat Polysaccharide Biosynthesis Protein SpsA, Chain A"/>
    <property type="match status" value="1"/>
</dbReference>
<comment type="caution">
    <text evidence="2">The sequence shown here is derived from an EMBL/GenBank/DDBJ whole genome shotgun (WGS) entry which is preliminary data.</text>
</comment>
<dbReference type="InterPro" id="IPR011990">
    <property type="entry name" value="TPR-like_helical_dom_sf"/>
</dbReference>
<dbReference type="SUPFAM" id="SSF53448">
    <property type="entry name" value="Nucleotide-diphospho-sugar transferases"/>
    <property type="match status" value="1"/>
</dbReference>